<dbReference type="SUPFAM" id="SSF102405">
    <property type="entry name" value="MCP/YpsA-like"/>
    <property type="match status" value="1"/>
</dbReference>
<dbReference type="Gene3D" id="3.40.50.450">
    <property type="match status" value="1"/>
</dbReference>
<reference evidence="3 4" key="1">
    <citation type="journal article" date="2014" name="Int. J. Syst. Evol. Microbiol.">
        <title>Complete genome sequence of Corynebacterium casei LMG S-19264T (=DSM 44701T), isolated from a smear-ripened cheese.</title>
        <authorList>
            <consortium name="US DOE Joint Genome Institute (JGI-PGF)"/>
            <person name="Walter F."/>
            <person name="Albersmeier A."/>
            <person name="Kalinowski J."/>
            <person name="Ruckert C."/>
        </authorList>
    </citation>
    <scope>NUCLEOTIDE SEQUENCE [LARGE SCALE GENOMIC DNA]</scope>
    <source>
        <strain evidence="3 4">KCTC 19473</strain>
    </source>
</reference>
<dbReference type="InterPro" id="IPR003488">
    <property type="entry name" value="DprA"/>
</dbReference>
<gene>
    <name evidence="3" type="ORF">GCM10007147_16970</name>
</gene>
<dbReference type="Pfam" id="PF02481">
    <property type="entry name" value="DNA_processg_A"/>
    <property type="match status" value="1"/>
</dbReference>
<sequence>MNERDDQVRARACLTAVAEPGNTWLAELLDRHGAARVWTALAGGQAPPGTGPVNADAGPETHRAMERTWKQWRARAERVDPDGLLGASAERGVRFVAPGDPEWPGRLDGLDPGPYGLWVRGGGDLRNLCLRSVALVGARAATSYGEHVASEMACTLGEHSVVTVSGGAYGIDGAAHRAAHAVGATVVVLACGLDVDYPRGHAALFADVARRGVLVSERPLGATPRARDFLVRNRLIAALTPGTVVVEAGRRSGALNTATHATSMGRSVMAVPGPVTSALSVGCHALLRDHGALCVTGAADVLEYLAGEAGPEPSGPVRVEADLSPETERVLAAVPRTGAGTASIALECGGDLEGTMRALGVLAAAGLVERCAAGWRPTRT</sequence>
<name>A0A918XBR3_9ACTN</name>
<dbReference type="InterPro" id="IPR057666">
    <property type="entry name" value="DrpA_SLOG"/>
</dbReference>
<organism evidence="3 4">
    <name type="scientific">Nocardiopsis kunsanensis</name>
    <dbReference type="NCBI Taxonomy" id="141693"/>
    <lineage>
        <taxon>Bacteria</taxon>
        <taxon>Bacillati</taxon>
        <taxon>Actinomycetota</taxon>
        <taxon>Actinomycetes</taxon>
        <taxon>Streptosporangiales</taxon>
        <taxon>Nocardiopsidaceae</taxon>
        <taxon>Nocardiopsis</taxon>
    </lineage>
</organism>
<dbReference type="PANTHER" id="PTHR43022">
    <property type="entry name" value="PROTEIN SMF"/>
    <property type="match status" value="1"/>
</dbReference>
<dbReference type="Proteomes" id="UP000654947">
    <property type="component" value="Unassembled WGS sequence"/>
</dbReference>
<dbReference type="EMBL" id="BMXL01000006">
    <property type="protein sequence ID" value="GHD22562.1"/>
    <property type="molecule type" value="Genomic_DNA"/>
</dbReference>
<evidence type="ECO:0000259" key="2">
    <source>
        <dbReference type="Pfam" id="PF02481"/>
    </source>
</evidence>
<dbReference type="GO" id="GO:0009294">
    <property type="term" value="P:DNA-mediated transformation"/>
    <property type="evidence" value="ECO:0007669"/>
    <property type="project" value="InterPro"/>
</dbReference>
<evidence type="ECO:0000313" key="3">
    <source>
        <dbReference type="EMBL" id="GHD22562.1"/>
    </source>
</evidence>
<dbReference type="RefSeq" id="WP_017576206.1">
    <property type="nucleotide sequence ID" value="NZ_BMXL01000006.1"/>
</dbReference>
<comment type="similarity">
    <text evidence="1">Belongs to the DprA/Smf family.</text>
</comment>
<feature type="domain" description="Smf/DprA SLOG" evidence="2">
    <location>
        <begin position="95"/>
        <end position="305"/>
    </location>
</feature>
<dbReference type="NCBIfam" id="TIGR00732">
    <property type="entry name" value="dprA"/>
    <property type="match status" value="1"/>
</dbReference>
<evidence type="ECO:0000313" key="4">
    <source>
        <dbReference type="Proteomes" id="UP000654947"/>
    </source>
</evidence>
<comment type="caution">
    <text evidence="3">The sequence shown here is derived from an EMBL/GenBank/DDBJ whole genome shotgun (WGS) entry which is preliminary data.</text>
</comment>
<protein>
    <submittedName>
        <fullName evidence="3">DNA processing protein DprA</fullName>
    </submittedName>
</protein>
<dbReference type="PANTHER" id="PTHR43022:SF1">
    <property type="entry name" value="PROTEIN SMF"/>
    <property type="match status" value="1"/>
</dbReference>
<evidence type="ECO:0000256" key="1">
    <source>
        <dbReference type="ARBA" id="ARBA00006525"/>
    </source>
</evidence>
<dbReference type="AlphaFoldDB" id="A0A918XBR3"/>
<proteinExistence type="inferred from homology"/>
<accession>A0A918XBR3</accession>
<keyword evidence="4" id="KW-1185">Reference proteome</keyword>